<name>A0A7V8VAS1_9BACT</name>
<dbReference type="SMART" id="SM00490">
    <property type="entry name" value="HELICc"/>
    <property type="match status" value="1"/>
</dbReference>
<dbReference type="PANTHER" id="PTHR47396:SF1">
    <property type="entry name" value="ATP-DEPENDENT HELICASE IRC3-RELATED"/>
    <property type="match status" value="1"/>
</dbReference>
<dbReference type="InterPro" id="IPR027417">
    <property type="entry name" value="P-loop_NTPase"/>
</dbReference>
<feature type="domain" description="Helicase ATP-binding" evidence="1">
    <location>
        <begin position="20"/>
        <end position="178"/>
    </location>
</feature>
<dbReference type="InterPro" id="IPR006935">
    <property type="entry name" value="Helicase/UvrB_N"/>
</dbReference>
<gene>
    <name evidence="3" type="ORF">H0921_00270</name>
</gene>
<keyword evidence="3" id="KW-0547">Nucleotide-binding</keyword>
<dbReference type="Proteomes" id="UP000542342">
    <property type="component" value="Unassembled WGS sequence"/>
</dbReference>
<dbReference type="GO" id="GO:0005524">
    <property type="term" value="F:ATP binding"/>
    <property type="evidence" value="ECO:0007669"/>
    <property type="project" value="InterPro"/>
</dbReference>
<keyword evidence="3" id="KW-0067">ATP-binding</keyword>
<dbReference type="AlphaFoldDB" id="A0A7V8VAS1"/>
<evidence type="ECO:0000259" key="1">
    <source>
        <dbReference type="PROSITE" id="PS51192"/>
    </source>
</evidence>
<dbReference type="Gene3D" id="3.40.50.300">
    <property type="entry name" value="P-loop containing nucleotide triphosphate hydrolases"/>
    <property type="match status" value="2"/>
</dbReference>
<dbReference type="Pfam" id="PF00271">
    <property type="entry name" value="Helicase_C"/>
    <property type="match status" value="1"/>
</dbReference>
<sequence length="576" mass="62930">MRLMLLLRPYQEAAKAALYDHLRVRDDNPCVVIPTAGGKTPVIASVCKDAVGLWQGRVLILAHVKELLEQAADKLNAVCPEVRFGVYSAGLKRRDTAHPVIIAGIQSVYKRACELEAFDLVVIDEAHMIPPEGDGMYRQFLADARTINPNLRIIGFTATPFRLKTGSICTPDGFLNHVCYEVGVRELIVGGYLCPLVTKAGKAKADTSGLHVRGGEYIAGEVEDLMDNDALVEAACDEIVEQTRSRNAVLIFASGVKHGEHIVSVLKAKYGIDCGFVTGDTALDERDATLARFKAGVLKYLCNVNVLTTGFDAPNIDCVALLRPTLSAGLYYQMVGRGFRLHPSKANCLVLDFGGNVLRHGPVDQIKVRERDAGGGPAPAKECPECNSVIAAGYARCPDCGYEFPPPERQKHDAKASEAGILSGQVTTKKYPVRDVFYSVHRKRGAGDDAPKSMRVDYKVGFHDFKSEWVCFEHTGYARHKAVAWWKRRSPDPVPDTAEEAVALAQAGRLAPTREITVRSVTGEDYDRVIGYELGDIPPPLEGEHLADDALGDLPENALDFPFGYNAVTAEEEIPW</sequence>
<dbReference type="InterPro" id="IPR014001">
    <property type="entry name" value="Helicase_ATP-bd"/>
</dbReference>
<accession>A0A7V8VAS1</accession>
<dbReference type="EMBL" id="JACEFB010000001">
    <property type="protein sequence ID" value="MBA2224593.1"/>
    <property type="molecule type" value="Genomic_DNA"/>
</dbReference>
<feature type="domain" description="Helicase C-terminal" evidence="2">
    <location>
        <begin position="235"/>
        <end position="385"/>
    </location>
</feature>
<dbReference type="SUPFAM" id="SSF52540">
    <property type="entry name" value="P-loop containing nucleoside triphosphate hydrolases"/>
    <property type="match status" value="1"/>
</dbReference>
<dbReference type="GO" id="GO:0004386">
    <property type="term" value="F:helicase activity"/>
    <property type="evidence" value="ECO:0007669"/>
    <property type="project" value="UniProtKB-KW"/>
</dbReference>
<dbReference type="PANTHER" id="PTHR47396">
    <property type="entry name" value="TYPE I RESTRICTION ENZYME ECOKI R PROTEIN"/>
    <property type="match status" value="1"/>
</dbReference>
<dbReference type="PROSITE" id="PS51194">
    <property type="entry name" value="HELICASE_CTER"/>
    <property type="match status" value="1"/>
</dbReference>
<dbReference type="InterPro" id="IPR001650">
    <property type="entry name" value="Helicase_C-like"/>
</dbReference>
<dbReference type="GO" id="GO:0003677">
    <property type="term" value="F:DNA binding"/>
    <property type="evidence" value="ECO:0007669"/>
    <property type="project" value="InterPro"/>
</dbReference>
<organism evidence="3 4">
    <name type="scientific">Thermogemmata fonticola</name>
    <dbReference type="NCBI Taxonomy" id="2755323"/>
    <lineage>
        <taxon>Bacteria</taxon>
        <taxon>Pseudomonadati</taxon>
        <taxon>Planctomycetota</taxon>
        <taxon>Planctomycetia</taxon>
        <taxon>Gemmatales</taxon>
        <taxon>Gemmataceae</taxon>
        <taxon>Thermogemmata</taxon>
    </lineage>
</organism>
<dbReference type="Pfam" id="PF04851">
    <property type="entry name" value="ResIII"/>
    <property type="match status" value="1"/>
</dbReference>
<evidence type="ECO:0000313" key="3">
    <source>
        <dbReference type="EMBL" id="MBA2224593.1"/>
    </source>
</evidence>
<dbReference type="GO" id="GO:0016787">
    <property type="term" value="F:hydrolase activity"/>
    <property type="evidence" value="ECO:0007669"/>
    <property type="project" value="InterPro"/>
</dbReference>
<evidence type="ECO:0000313" key="4">
    <source>
        <dbReference type="Proteomes" id="UP000542342"/>
    </source>
</evidence>
<dbReference type="PROSITE" id="PS51192">
    <property type="entry name" value="HELICASE_ATP_BIND_1"/>
    <property type="match status" value="1"/>
</dbReference>
<comment type="caution">
    <text evidence="3">The sequence shown here is derived from an EMBL/GenBank/DDBJ whole genome shotgun (WGS) entry which is preliminary data.</text>
</comment>
<keyword evidence="3" id="KW-0378">Hydrolase</keyword>
<keyword evidence="4" id="KW-1185">Reference proteome</keyword>
<protein>
    <submittedName>
        <fullName evidence="3">DEAD/DEAH box helicase family protein</fullName>
    </submittedName>
</protein>
<proteinExistence type="predicted"/>
<dbReference type="GO" id="GO:0005829">
    <property type="term" value="C:cytosol"/>
    <property type="evidence" value="ECO:0007669"/>
    <property type="project" value="TreeGrafter"/>
</dbReference>
<dbReference type="CDD" id="cd18799">
    <property type="entry name" value="SF2_C_EcoAI-like"/>
    <property type="match status" value="1"/>
</dbReference>
<dbReference type="InterPro" id="IPR050742">
    <property type="entry name" value="Helicase_Restrict-Modif_Enz"/>
</dbReference>
<evidence type="ECO:0000259" key="2">
    <source>
        <dbReference type="PROSITE" id="PS51194"/>
    </source>
</evidence>
<keyword evidence="3" id="KW-0347">Helicase</keyword>
<reference evidence="3 4" key="1">
    <citation type="submission" date="2020-07" db="EMBL/GenBank/DDBJ databases">
        <title>Thermogemmata thermophila gen. nov., sp. nov., a novel moderate thermophilic planctomycete from a Kamchatka hot spring.</title>
        <authorList>
            <person name="Elcheninov A.G."/>
            <person name="Podosokorskaya O.A."/>
            <person name="Kovaleva O.L."/>
            <person name="Novikov A."/>
            <person name="Bonch-Osmolovskaya E.A."/>
            <person name="Toshchakov S.V."/>
            <person name="Kublanov I.V."/>
        </authorList>
    </citation>
    <scope>NUCLEOTIDE SEQUENCE [LARGE SCALE GENOMIC DNA]</scope>
    <source>
        <strain evidence="3 4">2918</strain>
    </source>
</reference>
<dbReference type="SMART" id="SM00487">
    <property type="entry name" value="DEXDc"/>
    <property type="match status" value="1"/>
</dbReference>